<evidence type="ECO:0000313" key="2">
    <source>
        <dbReference type="RefSeq" id="XP_030979187.1"/>
    </source>
</evidence>
<reference evidence="1 2" key="1">
    <citation type="journal article" date="2019" name="Mol. Biol. Evol.">
        <title>Blast fungal genomes show frequent chromosomal changes, gene gains and losses, and effector gene turnover.</title>
        <authorList>
            <person name="Gomez Luciano L.B."/>
            <person name="Jason Tsai I."/>
            <person name="Chuma I."/>
            <person name="Tosa Y."/>
            <person name="Chen Y.H."/>
            <person name="Li J.Y."/>
            <person name="Li M.Y."/>
            <person name="Jade Lu M.Y."/>
            <person name="Nakayashiki H."/>
            <person name="Li W.H."/>
        </authorList>
    </citation>
    <scope>NUCLEOTIDE SEQUENCE [LARGE SCALE GENOMIC DNA]</scope>
    <source>
        <strain evidence="1 2">NI907</strain>
    </source>
</reference>
<reference evidence="2" key="2">
    <citation type="submission" date="2019-10" db="EMBL/GenBank/DDBJ databases">
        <authorList>
            <consortium name="NCBI Genome Project"/>
        </authorList>
    </citation>
    <scope>NUCLEOTIDE SEQUENCE</scope>
    <source>
        <strain evidence="2">NI907</strain>
    </source>
</reference>
<dbReference type="GeneID" id="41962978"/>
<evidence type="ECO:0000313" key="1">
    <source>
        <dbReference type="Proteomes" id="UP000515153"/>
    </source>
</evidence>
<proteinExistence type="predicted"/>
<dbReference type="AlphaFoldDB" id="A0A6P8AWC5"/>
<organism evidence="1 2">
    <name type="scientific">Pyricularia grisea</name>
    <name type="common">Crabgrass-specific blast fungus</name>
    <name type="synonym">Magnaporthe grisea</name>
    <dbReference type="NCBI Taxonomy" id="148305"/>
    <lineage>
        <taxon>Eukaryota</taxon>
        <taxon>Fungi</taxon>
        <taxon>Dikarya</taxon>
        <taxon>Ascomycota</taxon>
        <taxon>Pezizomycotina</taxon>
        <taxon>Sordariomycetes</taxon>
        <taxon>Sordariomycetidae</taxon>
        <taxon>Magnaporthales</taxon>
        <taxon>Pyriculariaceae</taxon>
        <taxon>Pyricularia</taxon>
    </lineage>
</organism>
<sequence>MCVTRRHAHANQPAPCFLLASIAISPADFSDKSSYAKLQKYHWLSMRLQHVSSLDQYLVWIVATSD</sequence>
<reference evidence="2" key="3">
    <citation type="submission" date="2025-08" db="UniProtKB">
        <authorList>
            <consortium name="RefSeq"/>
        </authorList>
    </citation>
    <scope>IDENTIFICATION</scope>
    <source>
        <strain evidence="2">NI907</strain>
    </source>
</reference>
<protein>
    <submittedName>
        <fullName evidence="2">Uncharacterized protein</fullName>
    </submittedName>
</protein>
<dbReference type="Proteomes" id="UP000515153">
    <property type="component" value="Chromosome V"/>
</dbReference>
<accession>A0A6P8AWC5</accession>
<dbReference type="KEGG" id="pgri:PgNI_08069"/>
<keyword evidence="1" id="KW-1185">Reference proteome</keyword>
<dbReference type="RefSeq" id="XP_030979187.1">
    <property type="nucleotide sequence ID" value="XM_031128069.1"/>
</dbReference>
<name>A0A6P8AWC5_PYRGI</name>
<gene>
    <name evidence="2" type="ORF">PgNI_08069</name>
</gene>